<organism evidence="1 2">
    <name type="scientific">Thermasporomyces composti</name>
    <dbReference type="NCBI Taxonomy" id="696763"/>
    <lineage>
        <taxon>Bacteria</taxon>
        <taxon>Bacillati</taxon>
        <taxon>Actinomycetota</taxon>
        <taxon>Actinomycetes</taxon>
        <taxon>Propionibacteriales</taxon>
        <taxon>Nocardioidaceae</taxon>
        <taxon>Thermasporomyces</taxon>
    </lineage>
</organism>
<comment type="caution">
    <text evidence="1">The sequence shown here is derived from an EMBL/GenBank/DDBJ whole genome shotgun (WGS) entry which is preliminary data.</text>
</comment>
<evidence type="ECO:0000313" key="2">
    <source>
        <dbReference type="Proteomes" id="UP000256485"/>
    </source>
</evidence>
<sequence>MAGGRVLGWLTQAFRKGQPWRRGPVLGVDEPAIEPEAVTPRPIELLAADLRRLGQESVRLHSDPRVPARAFRLRAVELAYDDTLLMACRALEVETEGATSPLPAVRRLEVECELARRGLEW</sequence>
<protein>
    <submittedName>
        <fullName evidence="1">Uncharacterized protein</fullName>
    </submittedName>
</protein>
<dbReference type="AlphaFoldDB" id="A0A3D9VGY6"/>
<accession>A0A3D9VGY6</accession>
<dbReference type="EMBL" id="QTUC01000001">
    <property type="protein sequence ID" value="REF37444.1"/>
    <property type="molecule type" value="Genomic_DNA"/>
</dbReference>
<keyword evidence="2" id="KW-1185">Reference proteome</keyword>
<dbReference type="RefSeq" id="WP_115850905.1">
    <property type="nucleotide sequence ID" value="NZ_QTUC01000001.1"/>
</dbReference>
<reference evidence="1 2" key="1">
    <citation type="submission" date="2018-08" db="EMBL/GenBank/DDBJ databases">
        <title>Sequencing the genomes of 1000 actinobacteria strains.</title>
        <authorList>
            <person name="Klenk H.-P."/>
        </authorList>
    </citation>
    <scope>NUCLEOTIDE SEQUENCE [LARGE SCALE GENOMIC DNA]</scope>
    <source>
        <strain evidence="1 2">DSM 22891</strain>
    </source>
</reference>
<dbReference type="Proteomes" id="UP000256485">
    <property type="component" value="Unassembled WGS sequence"/>
</dbReference>
<gene>
    <name evidence="1" type="ORF">DFJ64_2888</name>
</gene>
<name>A0A3D9VGY6_THECX</name>
<proteinExistence type="predicted"/>
<dbReference type="OrthoDB" id="5147098at2"/>
<evidence type="ECO:0000313" key="1">
    <source>
        <dbReference type="EMBL" id="REF37444.1"/>
    </source>
</evidence>